<dbReference type="OrthoDB" id="2902204at2"/>
<dbReference type="EMBL" id="CP036266">
    <property type="protein sequence ID" value="QDT23606.1"/>
    <property type="molecule type" value="Genomic_DNA"/>
</dbReference>
<dbReference type="AlphaFoldDB" id="A0A517PW56"/>
<evidence type="ECO:0000259" key="1">
    <source>
        <dbReference type="Pfam" id="PF05076"/>
    </source>
</evidence>
<dbReference type="Proteomes" id="UP000320421">
    <property type="component" value="Chromosome"/>
</dbReference>
<gene>
    <name evidence="2" type="ORF">HG66A1_54280</name>
</gene>
<name>A0A517PW56_9PLAN</name>
<dbReference type="Pfam" id="PF05076">
    <property type="entry name" value="SUFU"/>
    <property type="match status" value="1"/>
</dbReference>
<dbReference type="RefSeq" id="WP_145191278.1">
    <property type="nucleotide sequence ID" value="NZ_CP036266.1"/>
</dbReference>
<evidence type="ECO:0000313" key="3">
    <source>
        <dbReference type="Proteomes" id="UP000320421"/>
    </source>
</evidence>
<reference evidence="2 3" key="1">
    <citation type="submission" date="2019-02" db="EMBL/GenBank/DDBJ databases">
        <title>Deep-cultivation of Planctomycetes and their phenomic and genomic characterization uncovers novel biology.</title>
        <authorList>
            <person name="Wiegand S."/>
            <person name="Jogler M."/>
            <person name="Boedeker C."/>
            <person name="Pinto D."/>
            <person name="Vollmers J."/>
            <person name="Rivas-Marin E."/>
            <person name="Kohn T."/>
            <person name="Peeters S.H."/>
            <person name="Heuer A."/>
            <person name="Rast P."/>
            <person name="Oberbeckmann S."/>
            <person name="Bunk B."/>
            <person name="Jeske O."/>
            <person name="Meyerdierks A."/>
            <person name="Storesund J.E."/>
            <person name="Kallscheuer N."/>
            <person name="Luecker S."/>
            <person name="Lage O.M."/>
            <person name="Pohl T."/>
            <person name="Merkel B.J."/>
            <person name="Hornburger P."/>
            <person name="Mueller R.-W."/>
            <person name="Bruemmer F."/>
            <person name="Labrenz M."/>
            <person name="Spormann A.M."/>
            <person name="Op den Camp H."/>
            <person name="Overmann J."/>
            <person name="Amann R."/>
            <person name="Jetten M.S.M."/>
            <person name="Mascher T."/>
            <person name="Medema M.H."/>
            <person name="Devos D.P."/>
            <person name="Kaster A.-K."/>
            <person name="Ovreas L."/>
            <person name="Rohde M."/>
            <person name="Galperin M.Y."/>
            <person name="Jogler C."/>
        </authorList>
    </citation>
    <scope>NUCLEOTIDE SEQUENCE [LARGE SCALE GENOMIC DNA]</scope>
    <source>
        <strain evidence="2 3">HG66A1</strain>
    </source>
</reference>
<sequence length="184" mass="21044">MDTFETNWLKALEERFGEIDGIVEVQANDDQPEIKVIYFENLPEEGTLTAVTCGLSQASHPDWEEGSKPELIVSLDTKDQSWGFAAGFFASAFFNEKRFSYGDIFQIDDPISEESEMSAYLVFAPSFLSQEEATFELPDRTIHLQGLYPLFESEIDLYDEIGLEKFWHLDGFDLYDVKRKPVIG</sequence>
<evidence type="ECO:0000313" key="2">
    <source>
        <dbReference type="EMBL" id="QDT23606.1"/>
    </source>
</evidence>
<proteinExistence type="predicted"/>
<feature type="domain" description="Suppressor of fused-like" evidence="1">
    <location>
        <begin position="31"/>
        <end position="179"/>
    </location>
</feature>
<keyword evidence="3" id="KW-1185">Reference proteome</keyword>
<protein>
    <submittedName>
        <fullName evidence="2">Suppressor of fused protein (SUFU)</fullName>
    </submittedName>
</protein>
<accession>A0A517PW56</accession>
<organism evidence="2 3">
    <name type="scientific">Gimesia chilikensis</name>
    <dbReference type="NCBI Taxonomy" id="2605989"/>
    <lineage>
        <taxon>Bacteria</taxon>
        <taxon>Pseudomonadati</taxon>
        <taxon>Planctomycetota</taxon>
        <taxon>Planctomycetia</taxon>
        <taxon>Planctomycetales</taxon>
        <taxon>Planctomycetaceae</taxon>
        <taxon>Gimesia</taxon>
    </lineage>
</organism>
<dbReference type="InterPro" id="IPR020941">
    <property type="entry name" value="SUFU-like_domain"/>
</dbReference>